<evidence type="ECO:0000313" key="3">
    <source>
        <dbReference type="Proteomes" id="UP000030645"/>
    </source>
</evidence>
<evidence type="ECO:0000256" key="1">
    <source>
        <dbReference type="SAM" id="MobiDB-lite"/>
    </source>
</evidence>
<accession>W9RJM2</accession>
<name>W9RJM2_9ROSA</name>
<feature type="region of interest" description="Disordered" evidence="1">
    <location>
        <begin position="75"/>
        <end position="97"/>
    </location>
</feature>
<reference evidence="3" key="1">
    <citation type="submission" date="2013-01" db="EMBL/GenBank/DDBJ databases">
        <title>Draft Genome Sequence of a Mulberry Tree, Morus notabilis C.K. Schneid.</title>
        <authorList>
            <person name="He N."/>
            <person name="Zhao S."/>
        </authorList>
    </citation>
    <scope>NUCLEOTIDE SEQUENCE</scope>
</reference>
<protein>
    <submittedName>
        <fullName evidence="2">Uncharacterized protein</fullName>
    </submittedName>
</protein>
<proteinExistence type="predicted"/>
<evidence type="ECO:0000313" key="2">
    <source>
        <dbReference type="EMBL" id="EXB80943.1"/>
    </source>
</evidence>
<organism evidence="2 3">
    <name type="scientific">Morus notabilis</name>
    <dbReference type="NCBI Taxonomy" id="981085"/>
    <lineage>
        <taxon>Eukaryota</taxon>
        <taxon>Viridiplantae</taxon>
        <taxon>Streptophyta</taxon>
        <taxon>Embryophyta</taxon>
        <taxon>Tracheophyta</taxon>
        <taxon>Spermatophyta</taxon>
        <taxon>Magnoliopsida</taxon>
        <taxon>eudicotyledons</taxon>
        <taxon>Gunneridae</taxon>
        <taxon>Pentapetalae</taxon>
        <taxon>rosids</taxon>
        <taxon>fabids</taxon>
        <taxon>Rosales</taxon>
        <taxon>Moraceae</taxon>
        <taxon>Moreae</taxon>
        <taxon>Morus</taxon>
    </lineage>
</organism>
<gene>
    <name evidence="2" type="ORF">L484_005689</name>
</gene>
<sequence>MIYLDSDLMVVNNVAKLYIVDMECNSAMATPTTVSDQRLRVARVDVSNPSISLSLSVGFPHLSFLRARPVTVKTTISHGDRTTTSNGAVKTRTNSDD</sequence>
<dbReference type="EMBL" id="KE344828">
    <property type="protein sequence ID" value="EXB80943.1"/>
    <property type="molecule type" value="Genomic_DNA"/>
</dbReference>
<dbReference type="AlphaFoldDB" id="W9RJM2"/>
<keyword evidence="3" id="KW-1185">Reference proteome</keyword>
<dbReference type="Proteomes" id="UP000030645">
    <property type="component" value="Unassembled WGS sequence"/>
</dbReference>